<dbReference type="CDD" id="cd24158">
    <property type="entry name" value="NUDIX_ADPRase_Rv1700"/>
    <property type="match status" value="1"/>
</dbReference>
<dbReference type="PANTHER" id="PTHR11839:SF31">
    <property type="entry name" value="ADP-RIBOSE PYROPHOSPHATASE"/>
    <property type="match status" value="1"/>
</dbReference>
<dbReference type="GO" id="GO:0006753">
    <property type="term" value="P:nucleoside phosphate metabolic process"/>
    <property type="evidence" value="ECO:0007669"/>
    <property type="project" value="TreeGrafter"/>
</dbReference>
<dbReference type="GO" id="GO:0047631">
    <property type="term" value="F:ADP-ribose diphosphatase activity"/>
    <property type="evidence" value="ECO:0007669"/>
    <property type="project" value="UniProtKB-EC"/>
</dbReference>
<evidence type="ECO:0000313" key="4">
    <source>
        <dbReference type="EMBL" id="MBG6088531.1"/>
    </source>
</evidence>
<feature type="region of interest" description="Disordered" evidence="2">
    <location>
        <begin position="1"/>
        <end position="33"/>
    </location>
</feature>
<proteinExistence type="predicted"/>
<dbReference type="AlphaFoldDB" id="A0A931DJ54"/>
<dbReference type="PROSITE" id="PS51462">
    <property type="entry name" value="NUDIX"/>
    <property type="match status" value="1"/>
</dbReference>
<dbReference type="Proteomes" id="UP000614047">
    <property type="component" value="Unassembled WGS sequence"/>
</dbReference>
<dbReference type="EMBL" id="JADOUA010000001">
    <property type="protein sequence ID" value="MBG6088531.1"/>
    <property type="molecule type" value="Genomic_DNA"/>
</dbReference>
<comment type="caution">
    <text evidence="4">The sequence shown here is derived from an EMBL/GenBank/DDBJ whole genome shotgun (WGS) entry which is preliminary data.</text>
</comment>
<reference evidence="4" key="1">
    <citation type="submission" date="2020-11" db="EMBL/GenBank/DDBJ databases">
        <title>Sequencing the genomes of 1000 actinobacteria strains.</title>
        <authorList>
            <person name="Klenk H.-P."/>
        </authorList>
    </citation>
    <scope>NUCLEOTIDE SEQUENCE</scope>
    <source>
        <strain evidence="4">DSM 43175</strain>
    </source>
</reference>
<dbReference type="Pfam" id="PF00293">
    <property type="entry name" value="NUDIX"/>
    <property type="match status" value="1"/>
</dbReference>
<keyword evidence="5" id="KW-1185">Reference proteome</keyword>
<evidence type="ECO:0000256" key="1">
    <source>
        <dbReference type="ARBA" id="ARBA00022801"/>
    </source>
</evidence>
<accession>A0A931DJ54</accession>
<evidence type="ECO:0000313" key="5">
    <source>
        <dbReference type="Proteomes" id="UP000614047"/>
    </source>
</evidence>
<feature type="domain" description="Nudix hydrolase" evidence="3">
    <location>
        <begin position="81"/>
        <end position="217"/>
    </location>
</feature>
<feature type="compositionally biased region" description="Low complexity" evidence="2">
    <location>
        <begin position="1"/>
        <end position="14"/>
    </location>
</feature>
<dbReference type="GO" id="GO:0019693">
    <property type="term" value="P:ribose phosphate metabolic process"/>
    <property type="evidence" value="ECO:0007669"/>
    <property type="project" value="TreeGrafter"/>
</dbReference>
<evidence type="ECO:0000256" key="2">
    <source>
        <dbReference type="SAM" id="MobiDB-lite"/>
    </source>
</evidence>
<dbReference type="EC" id="3.6.1.13" evidence="4"/>
<dbReference type="SUPFAM" id="SSF55811">
    <property type="entry name" value="Nudix"/>
    <property type="match status" value="1"/>
</dbReference>
<protein>
    <submittedName>
        <fullName evidence="4">ADP-ribose pyrophosphatase</fullName>
        <ecNumber evidence="4">3.6.1.13</ecNumber>
    </submittedName>
</protein>
<dbReference type="InterPro" id="IPR000086">
    <property type="entry name" value="NUDIX_hydrolase_dom"/>
</dbReference>
<dbReference type="Gene3D" id="3.90.79.10">
    <property type="entry name" value="Nucleoside Triphosphate Pyrophosphohydrolase"/>
    <property type="match status" value="1"/>
</dbReference>
<dbReference type="PANTHER" id="PTHR11839">
    <property type="entry name" value="UDP/ADP-SUGAR PYROPHOSPHATASE"/>
    <property type="match status" value="1"/>
</dbReference>
<sequence length="240" mass="25714">MSDAATGGAAGRAAPPRPAPAPAPPSAAPGVLGVEDVRDVPGSWEVTGSTREFEGRIFAVRRDAVRMPSGDTTEIVHRDVIEHPGSVGILAVDGDDRVLLLRQYRHAAGRLLWEGPAGLRDVDGEPLVELAGRELLEEAGYRAGRWDVLVDVLPSPGMTDERVRIFLARDLTEVPAEEIDFERVHEEADLPIVWVPLDEAVRKVLAGEIRNMIAVTGVLALHAARAGGYRGLRPADAPEG</sequence>
<feature type="compositionally biased region" description="Pro residues" evidence="2">
    <location>
        <begin position="15"/>
        <end position="27"/>
    </location>
</feature>
<dbReference type="GO" id="GO:0005829">
    <property type="term" value="C:cytosol"/>
    <property type="evidence" value="ECO:0007669"/>
    <property type="project" value="TreeGrafter"/>
</dbReference>
<organism evidence="4 5">
    <name type="scientific">Actinomadura viridis</name>
    <dbReference type="NCBI Taxonomy" id="58110"/>
    <lineage>
        <taxon>Bacteria</taxon>
        <taxon>Bacillati</taxon>
        <taxon>Actinomycetota</taxon>
        <taxon>Actinomycetes</taxon>
        <taxon>Streptosporangiales</taxon>
        <taxon>Thermomonosporaceae</taxon>
        <taxon>Actinomadura</taxon>
    </lineage>
</organism>
<name>A0A931DJ54_9ACTN</name>
<gene>
    <name evidence="4" type="ORF">IW256_002644</name>
</gene>
<evidence type="ECO:0000259" key="3">
    <source>
        <dbReference type="PROSITE" id="PS51462"/>
    </source>
</evidence>
<dbReference type="InterPro" id="IPR015797">
    <property type="entry name" value="NUDIX_hydrolase-like_dom_sf"/>
</dbReference>
<keyword evidence="1 4" id="KW-0378">Hydrolase</keyword>